<dbReference type="GO" id="GO:0003676">
    <property type="term" value="F:nucleic acid binding"/>
    <property type="evidence" value="ECO:0007669"/>
    <property type="project" value="InterPro"/>
</dbReference>
<dbReference type="EMBL" id="FNUS01000008">
    <property type="protein sequence ID" value="SEG61662.1"/>
    <property type="molecule type" value="Genomic_DNA"/>
</dbReference>
<keyword evidence="2" id="KW-0378">Hydrolase</keyword>
<dbReference type="Gene3D" id="3.30.70.2330">
    <property type="match status" value="1"/>
</dbReference>
<dbReference type="SMART" id="SM00910">
    <property type="entry name" value="HIRAN"/>
    <property type="match status" value="1"/>
</dbReference>
<dbReference type="GO" id="GO:0008270">
    <property type="term" value="F:zinc ion binding"/>
    <property type="evidence" value="ECO:0007669"/>
    <property type="project" value="InterPro"/>
</dbReference>
<proteinExistence type="predicted"/>
<accession>A0A1H6BLZ0</accession>
<dbReference type="GO" id="GO:0016818">
    <property type="term" value="F:hydrolase activity, acting on acid anhydrides, in phosphorus-containing anhydrides"/>
    <property type="evidence" value="ECO:0007669"/>
    <property type="project" value="InterPro"/>
</dbReference>
<dbReference type="Pfam" id="PF08797">
    <property type="entry name" value="HIRAN"/>
    <property type="match status" value="1"/>
</dbReference>
<organism evidence="4 5">
    <name type="scientific">Halpernia humi</name>
    <dbReference type="NCBI Taxonomy" id="493375"/>
    <lineage>
        <taxon>Bacteria</taxon>
        <taxon>Pseudomonadati</taxon>
        <taxon>Bacteroidota</taxon>
        <taxon>Flavobacteriia</taxon>
        <taxon>Flavobacteriales</taxon>
        <taxon>Weeksellaceae</taxon>
        <taxon>Chryseobacterium group</taxon>
        <taxon>Halpernia</taxon>
    </lineage>
</organism>
<dbReference type="Proteomes" id="UP000236738">
    <property type="component" value="Unassembled WGS sequence"/>
</dbReference>
<keyword evidence="1" id="KW-0479">Metal-binding</keyword>
<dbReference type="RefSeq" id="WP_103914813.1">
    <property type="nucleotide sequence ID" value="NZ_FNUS01000008.1"/>
</dbReference>
<name>A0A1H6BLZ0_9FLAO</name>
<evidence type="ECO:0000313" key="4">
    <source>
        <dbReference type="EMBL" id="SEG61662.1"/>
    </source>
</evidence>
<gene>
    <name evidence="4" type="ORF">SAMN05421847_2987</name>
</gene>
<evidence type="ECO:0000259" key="3">
    <source>
        <dbReference type="SMART" id="SM00910"/>
    </source>
</evidence>
<evidence type="ECO:0000256" key="1">
    <source>
        <dbReference type="ARBA" id="ARBA00022723"/>
    </source>
</evidence>
<protein>
    <submittedName>
        <fullName evidence="4">HIRAN domain-containing protein</fullName>
    </submittedName>
</protein>
<evidence type="ECO:0000313" key="5">
    <source>
        <dbReference type="Proteomes" id="UP000236738"/>
    </source>
</evidence>
<feature type="domain" description="HIRAN" evidence="3">
    <location>
        <begin position="34"/>
        <end position="128"/>
    </location>
</feature>
<keyword evidence="5" id="KW-1185">Reference proteome</keyword>
<evidence type="ECO:0000256" key="2">
    <source>
        <dbReference type="ARBA" id="ARBA00022801"/>
    </source>
</evidence>
<sequence length="156" mass="18034">MNRSDFLKAFGLGSVGLVIPNTLWSQKPVKIYDNYVKGLMHYQFRKIKKQLTLGQELLLEREIANTYDQFAVEVYFNEYKLGYLAAYENIAIANMLDQGVEFSAFISEIDKKNEFEGLAIEIYTNIVIQNPKILETDLLDKRADDAIDQYRIGAKY</sequence>
<dbReference type="AlphaFoldDB" id="A0A1H6BLZ0"/>
<dbReference type="InterPro" id="IPR014905">
    <property type="entry name" value="HIRAN"/>
</dbReference>
<dbReference type="OrthoDB" id="1369394at2"/>
<reference evidence="5" key="1">
    <citation type="submission" date="2016-10" db="EMBL/GenBank/DDBJ databases">
        <authorList>
            <person name="Varghese N."/>
            <person name="Submissions S."/>
        </authorList>
    </citation>
    <scope>NUCLEOTIDE SEQUENCE [LARGE SCALE GENOMIC DNA]</scope>
    <source>
        <strain evidence="5">DSM 21580</strain>
    </source>
</reference>